<organism evidence="2 3">
    <name type="scientific">Glomus cerebriforme</name>
    <dbReference type="NCBI Taxonomy" id="658196"/>
    <lineage>
        <taxon>Eukaryota</taxon>
        <taxon>Fungi</taxon>
        <taxon>Fungi incertae sedis</taxon>
        <taxon>Mucoromycota</taxon>
        <taxon>Glomeromycotina</taxon>
        <taxon>Glomeromycetes</taxon>
        <taxon>Glomerales</taxon>
        <taxon>Glomeraceae</taxon>
        <taxon>Glomus</taxon>
    </lineage>
</organism>
<evidence type="ECO:0000256" key="1">
    <source>
        <dbReference type="SAM" id="MobiDB-lite"/>
    </source>
</evidence>
<comment type="caution">
    <text evidence="2">The sequence shown here is derived from an EMBL/GenBank/DDBJ whole genome shotgun (WGS) entry which is preliminary data.</text>
</comment>
<evidence type="ECO:0000313" key="2">
    <source>
        <dbReference type="EMBL" id="RIA96392.1"/>
    </source>
</evidence>
<gene>
    <name evidence="2" type="ORF">C1645_815409</name>
</gene>
<reference evidence="2 3" key="1">
    <citation type="submission" date="2018-06" db="EMBL/GenBank/DDBJ databases">
        <title>Comparative genomics reveals the genomic features of Rhizophagus irregularis, R. cerebriforme, R. diaphanum and Gigaspora rosea, and their symbiotic lifestyle signature.</title>
        <authorList>
            <person name="Morin E."/>
            <person name="San Clemente H."/>
            <person name="Chen E.C.H."/>
            <person name="De La Providencia I."/>
            <person name="Hainaut M."/>
            <person name="Kuo A."/>
            <person name="Kohler A."/>
            <person name="Murat C."/>
            <person name="Tang N."/>
            <person name="Roy S."/>
            <person name="Loubradou J."/>
            <person name="Henrissat B."/>
            <person name="Grigoriev I.V."/>
            <person name="Corradi N."/>
            <person name="Roux C."/>
            <person name="Martin F.M."/>
        </authorList>
    </citation>
    <scope>NUCLEOTIDE SEQUENCE [LARGE SCALE GENOMIC DNA]</scope>
    <source>
        <strain evidence="2 3">DAOM 227022</strain>
    </source>
</reference>
<protein>
    <submittedName>
        <fullName evidence="2">Uncharacterized protein</fullName>
    </submittedName>
</protein>
<dbReference type="AlphaFoldDB" id="A0A397TEN3"/>
<sequence>MAKLHTYYITNAKVELKYVYQDIVEVEDDYDYDDDEDKVDDEDENENGMNNNSEIDKYLNLASKELRQLLEVMLGAVNWETKTALETDFRYIAIGNDFEELNVNFRIKCGLQNDFEELNADFRERL</sequence>
<accession>A0A397TEN3</accession>
<dbReference type="EMBL" id="QKYT01000045">
    <property type="protein sequence ID" value="RIA96392.1"/>
    <property type="molecule type" value="Genomic_DNA"/>
</dbReference>
<evidence type="ECO:0000313" key="3">
    <source>
        <dbReference type="Proteomes" id="UP000265703"/>
    </source>
</evidence>
<proteinExistence type="predicted"/>
<name>A0A397TEN3_9GLOM</name>
<feature type="region of interest" description="Disordered" evidence="1">
    <location>
        <begin position="28"/>
        <end position="53"/>
    </location>
</feature>
<keyword evidence="3" id="KW-1185">Reference proteome</keyword>
<dbReference type="Proteomes" id="UP000265703">
    <property type="component" value="Unassembled WGS sequence"/>
</dbReference>
<feature type="compositionally biased region" description="Acidic residues" evidence="1">
    <location>
        <begin position="28"/>
        <end position="46"/>
    </location>
</feature>